<sequence>MQLKNPANVCYDPDIDIEPFPIWPELLADSLGMELINLSVPASGNEYILSSIMDTLMETEPEEVGLVLAMWSEFVRIDIESTSGWIRVRPRRQFRKNKPVSKWHDMAVQAMKDLPYDKLSSLMRKMGIGMKDASFQKSMRMMFCFQSVCESLGVPYLQMQALPPVAKPEWILESPYYNKLKNFIGYPILESLGGHDLSTFFKEEHIISKMDYHPNANGHKYISELMEGWINEKR</sequence>
<organism evidence="1">
    <name type="scientific">marine metagenome</name>
    <dbReference type="NCBI Taxonomy" id="408172"/>
    <lineage>
        <taxon>unclassified sequences</taxon>
        <taxon>metagenomes</taxon>
        <taxon>ecological metagenomes</taxon>
    </lineage>
</organism>
<dbReference type="AlphaFoldDB" id="A0A382EB58"/>
<dbReference type="EMBL" id="UINC01043363">
    <property type="protein sequence ID" value="SVB47294.1"/>
    <property type="molecule type" value="Genomic_DNA"/>
</dbReference>
<protein>
    <submittedName>
        <fullName evidence="1">Uncharacterized protein</fullName>
    </submittedName>
</protein>
<accession>A0A382EB58</accession>
<gene>
    <name evidence="1" type="ORF">METZ01_LOCUS200148</name>
</gene>
<evidence type="ECO:0000313" key="1">
    <source>
        <dbReference type="EMBL" id="SVB47294.1"/>
    </source>
</evidence>
<reference evidence="1" key="1">
    <citation type="submission" date="2018-05" db="EMBL/GenBank/DDBJ databases">
        <authorList>
            <person name="Lanie J.A."/>
            <person name="Ng W.-L."/>
            <person name="Kazmierczak K.M."/>
            <person name="Andrzejewski T.M."/>
            <person name="Davidsen T.M."/>
            <person name="Wayne K.J."/>
            <person name="Tettelin H."/>
            <person name="Glass J.I."/>
            <person name="Rusch D."/>
            <person name="Podicherti R."/>
            <person name="Tsui H.-C.T."/>
            <person name="Winkler M.E."/>
        </authorList>
    </citation>
    <scope>NUCLEOTIDE SEQUENCE</scope>
</reference>
<proteinExistence type="predicted"/>
<name>A0A382EB58_9ZZZZ</name>